<proteinExistence type="predicted"/>
<sequence length="156" mass="17391">MTDARRLTPHETPHQSPHQTPQEAPYETAREPGLGSSTPREPGLGSGSGPVHAKTPGAHATGAHATGAVLLPQDERDKLNLRLQQALSTFVESPRQAVEEADSLYDDAVRHLTETLAERRRSLRTSWQDMDTEAHTEELRLALRQYRESMEQLLRV</sequence>
<name>A0ABW7QFP9_9ACTN</name>
<feature type="compositionally biased region" description="Basic and acidic residues" evidence="1">
    <location>
        <begin position="1"/>
        <end position="13"/>
    </location>
</feature>
<evidence type="ECO:0000313" key="2">
    <source>
        <dbReference type="EMBL" id="MFH8543777.1"/>
    </source>
</evidence>
<dbReference type="RefSeq" id="WP_397707012.1">
    <property type="nucleotide sequence ID" value="NZ_JBIRGN010000001.1"/>
</dbReference>
<dbReference type="EMBL" id="JBIRGQ010000001">
    <property type="protein sequence ID" value="MFH8543777.1"/>
    <property type="molecule type" value="Genomic_DNA"/>
</dbReference>
<protein>
    <submittedName>
        <fullName evidence="2">Uncharacterized protein</fullName>
    </submittedName>
</protein>
<reference evidence="2 3" key="1">
    <citation type="submission" date="2024-10" db="EMBL/GenBank/DDBJ databases">
        <title>The Natural Products Discovery Center: Release of the First 8490 Sequenced Strains for Exploring Actinobacteria Biosynthetic Diversity.</title>
        <authorList>
            <person name="Kalkreuter E."/>
            <person name="Kautsar S.A."/>
            <person name="Yang D."/>
            <person name="Bader C.D."/>
            <person name="Teijaro C.N."/>
            <person name="Fluegel L."/>
            <person name="Davis C.M."/>
            <person name="Simpson J.R."/>
            <person name="Lauterbach L."/>
            <person name="Steele A.D."/>
            <person name="Gui C."/>
            <person name="Meng S."/>
            <person name="Li G."/>
            <person name="Viehrig K."/>
            <person name="Ye F."/>
            <person name="Su P."/>
            <person name="Kiefer A.F."/>
            <person name="Nichols A."/>
            <person name="Cepeda A.J."/>
            <person name="Yan W."/>
            <person name="Fan B."/>
            <person name="Jiang Y."/>
            <person name="Adhikari A."/>
            <person name="Zheng C.-J."/>
            <person name="Schuster L."/>
            <person name="Cowan T.M."/>
            <person name="Smanski M.J."/>
            <person name="Chevrette M.G."/>
            <person name="De Carvalho L.P.S."/>
            <person name="Shen B."/>
        </authorList>
    </citation>
    <scope>NUCLEOTIDE SEQUENCE [LARGE SCALE GENOMIC DNA]</scope>
    <source>
        <strain evidence="2 3">NPDC017990</strain>
    </source>
</reference>
<accession>A0ABW7QFP9</accession>
<organism evidence="2 3">
    <name type="scientific">Streptomyces longisporoflavus</name>
    <dbReference type="NCBI Taxonomy" id="28044"/>
    <lineage>
        <taxon>Bacteria</taxon>
        <taxon>Bacillati</taxon>
        <taxon>Actinomycetota</taxon>
        <taxon>Actinomycetes</taxon>
        <taxon>Kitasatosporales</taxon>
        <taxon>Streptomycetaceae</taxon>
        <taxon>Streptomyces</taxon>
    </lineage>
</organism>
<gene>
    <name evidence="2" type="ORF">ACH4F9_02050</name>
</gene>
<comment type="caution">
    <text evidence="2">The sequence shown here is derived from an EMBL/GenBank/DDBJ whole genome shotgun (WGS) entry which is preliminary data.</text>
</comment>
<feature type="compositionally biased region" description="Low complexity" evidence="1">
    <location>
        <begin position="52"/>
        <end position="67"/>
    </location>
</feature>
<keyword evidence="3" id="KW-1185">Reference proteome</keyword>
<evidence type="ECO:0000313" key="3">
    <source>
        <dbReference type="Proteomes" id="UP001610818"/>
    </source>
</evidence>
<evidence type="ECO:0000256" key="1">
    <source>
        <dbReference type="SAM" id="MobiDB-lite"/>
    </source>
</evidence>
<feature type="region of interest" description="Disordered" evidence="1">
    <location>
        <begin position="1"/>
        <end position="67"/>
    </location>
</feature>
<dbReference type="Proteomes" id="UP001610818">
    <property type="component" value="Unassembled WGS sequence"/>
</dbReference>